<dbReference type="AlphaFoldDB" id="A0A2T4DRS2"/>
<dbReference type="Proteomes" id="UP000240608">
    <property type="component" value="Unassembled WGS sequence"/>
</dbReference>
<reference evidence="2 3" key="2">
    <citation type="submission" date="2018-03" db="EMBL/GenBank/DDBJ databases">
        <title>Cross-interface Injection: A General Nanoliter Liquid Handling Method Applied to Single Cells Genome Amplification Automated Nanoliter Liquid Handling Applied to Single Cell Multiple Displacement Amplification.</title>
        <authorList>
            <person name="Yun J."/>
            <person name="Xu P."/>
            <person name="Xu J."/>
            <person name="Dai X."/>
            <person name="Wang Y."/>
            <person name="Zheng X."/>
            <person name="Cao C."/>
            <person name="Yi Q."/>
            <person name="Zhu Y."/>
            <person name="Wang L."/>
            <person name="Dong Z."/>
            <person name="Huang Y."/>
            <person name="Huang L."/>
            <person name="Du W."/>
        </authorList>
    </citation>
    <scope>NUCLEOTIDE SEQUENCE [LARGE SCALE GENOMIC DNA]</scope>
    <source>
        <strain evidence="2 3">Z-D1-2</strain>
    </source>
</reference>
<reference evidence="1" key="4">
    <citation type="submission" date="2024-05" db="EMBL/GenBank/DDBJ databases">
        <authorList>
            <person name="Sun Q."/>
            <person name="Zhou Y."/>
        </authorList>
    </citation>
    <scope>NUCLEOTIDE SEQUENCE</scope>
    <source>
        <strain evidence="1">CGMCC 1.10832</strain>
    </source>
</reference>
<dbReference type="PANTHER" id="PTHR36456:SF1">
    <property type="entry name" value="UPF0232 PROTEIN SCO3875"/>
    <property type="match status" value="1"/>
</dbReference>
<accession>A0A2T4DRS2</accession>
<organism evidence="2 3">
    <name type="scientific">Marivirga lumbricoides</name>
    <dbReference type="NCBI Taxonomy" id="1046115"/>
    <lineage>
        <taxon>Bacteria</taxon>
        <taxon>Pseudomonadati</taxon>
        <taxon>Bacteroidota</taxon>
        <taxon>Cytophagia</taxon>
        <taxon>Cytophagales</taxon>
        <taxon>Marivirgaceae</taxon>
        <taxon>Marivirga</taxon>
    </lineage>
</organism>
<evidence type="ECO:0000313" key="3">
    <source>
        <dbReference type="Proteomes" id="UP000240608"/>
    </source>
</evidence>
<dbReference type="EMBL" id="BMEC01000008">
    <property type="protein sequence ID" value="GGC39306.1"/>
    <property type="molecule type" value="Genomic_DNA"/>
</dbReference>
<protein>
    <submittedName>
        <fullName evidence="2">DUF721 domain-containing protein</fullName>
    </submittedName>
</protein>
<dbReference type="Pfam" id="PF05258">
    <property type="entry name" value="DciA"/>
    <property type="match status" value="1"/>
</dbReference>
<reference evidence="1" key="1">
    <citation type="journal article" date="2014" name="Int. J. Syst. Evol. Microbiol.">
        <title>Complete genome of a new Firmicutes species belonging to the dominant human colonic microbiota ('Ruminococcus bicirculans') reveals two chromosomes and a selective capacity to utilize plant glucans.</title>
        <authorList>
            <consortium name="NISC Comparative Sequencing Program"/>
            <person name="Wegmann U."/>
            <person name="Louis P."/>
            <person name="Goesmann A."/>
            <person name="Henrissat B."/>
            <person name="Duncan S.H."/>
            <person name="Flint H.J."/>
        </authorList>
    </citation>
    <scope>NUCLEOTIDE SEQUENCE</scope>
    <source>
        <strain evidence="1">CGMCC 1.10832</strain>
    </source>
</reference>
<reference evidence="4" key="3">
    <citation type="journal article" date="2019" name="Int. J. Syst. Evol. Microbiol.">
        <title>The Global Catalogue of Microorganisms (GCM) 10K type strain sequencing project: providing services to taxonomists for standard genome sequencing and annotation.</title>
        <authorList>
            <consortium name="The Broad Institute Genomics Platform"/>
            <consortium name="The Broad Institute Genome Sequencing Center for Infectious Disease"/>
            <person name="Wu L."/>
            <person name="Ma J."/>
        </authorList>
    </citation>
    <scope>NUCLEOTIDE SEQUENCE [LARGE SCALE GENOMIC DNA]</scope>
    <source>
        <strain evidence="4">CGMCC 1.10832</strain>
    </source>
</reference>
<gene>
    <name evidence="2" type="ORF">C9994_07000</name>
    <name evidence="1" type="ORF">GCM10011506_26020</name>
</gene>
<dbReference type="RefSeq" id="WP_188464103.1">
    <property type="nucleotide sequence ID" value="NZ_BAABHU010000008.1"/>
</dbReference>
<dbReference type="PANTHER" id="PTHR36456">
    <property type="entry name" value="UPF0232 PROTEIN SCO3875"/>
    <property type="match status" value="1"/>
</dbReference>
<keyword evidence="4" id="KW-1185">Reference proteome</keyword>
<proteinExistence type="predicted"/>
<dbReference type="Proteomes" id="UP000636010">
    <property type="component" value="Unassembled WGS sequence"/>
</dbReference>
<evidence type="ECO:0000313" key="4">
    <source>
        <dbReference type="Proteomes" id="UP000636010"/>
    </source>
</evidence>
<dbReference type="InterPro" id="IPR007922">
    <property type="entry name" value="DciA-like"/>
</dbReference>
<evidence type="ECO:0000313" key="1">
    <source>
        <dbReference type="EMBL" id="GGC39306.1"/>
    </source>
</evidence>
<evidence type="ECO:0000313" key="2">
    <source>
        <dbReference type="EMBL" id="PTB96529.1"/>
    </source>
</evidence>
<dbReference type="EMBL" id="PYVU01000047">
    <property type="protein sequence ID" value="PTB96529.1"/>
    <property type="molecule type" value="Genomic_DNA"/>
</dbReference>
<comment type="caution">
    <text evidence="2">The sequence shown here is derived from an EMBL/GenBank/DDBJ whole genome shotgun (WGS) entry which is preliminary data.</text>
</comment>
<sequence>MNQYKKKPHPASIRKSQATPLGEVINDMIEAYHLNKKFDQTTVINLWPKLMGNTIASRTKGIFMKGDKLFITVESSPLKQELHMNKERIITLFEEALGKKVIKEVVLL</sequence>
<name>A0A2T4DRS2_9BACT</name>